<dbReference type="PANTHER" id="PTHR46017">
    <property type="entry name" value="ALPHA-MANNOSIDASE 2C1"/>
    <property type="match status" value="1"/>
</dbReference>
<dbReference type="Pfam" id="PF07748">
    <property type="entry name" value="Glyco_hydro_38C"/>
    <property type="match status" value="1"/>
</dbReference>
<dbReference type="AlphaFoldDB" id="A0A7G8BQR5"/>
<dbReference type="InterPro" id="IPR037094">
    <property type="entry name" value="Glyco_hydro_38_cen_sf"/>
</dbReference>
<dbReference type="Pfam" id="PF17677">
    <property type="entry name" value="Glyco_hydro38C2"/>
    <property type="match status" value="1"/>
</dbReference>
<dbReference type="Gene3D" id="2.70.98.30">
    <property type="entry name" value="Golgi alpha-mannosidase II, domain 4"/>
    <property type="match status" value="1"/>
</dbReference>
<feature type="region of interest" description="Disordered" evidence="5">
    <location>
        <begin position="206"/>
        <end position="235"/>
    </location>
</feature>
<dbReference type="KEGG" id="adin:H7849_09275"/>
<dbReference type="InterPro" id="IPR011013">
    <property type="entry name" value="Gal_mutarotase_sf_dom"/>
</dbReference>
<evidence type="ECO:0000256" key="3">
    <source>
        <dbReference type="ARBA" id="ARBA00022801"/>
    </source>
</evidence>
<dbReference type="GO" id="GO:0004559">
    <property type="term" value="F:alpha-mannosidase activity"/>
    <property type="evidence" value="ECO:0007669"/>
    <property type="project" value="InterPro"/>
</dbReference>
<dbReference type="InterPro" id="IPR027291">
    <property type="entry name" value="Glyco_hydro_38_N_sf"/>
</dbReference>
<dbReference type="Gene3D" id="3.20.110.10">
    <property type="entry name" value="Glycoside hydrolase 38, N terminal domain"/>
    <property type="match status" value="1"/>
</dbReference>
<dbReference type="InterPro" id="IPR015341">
    <property type="entry name" value="Glyco_hydro_38_cen"/>
</dbReference>
<keyword evidence="3" id="KW-0378">Hydrolase</keyword>
<dbReference type="GO" id="GO:0006013">
    <property type="term" value="P:mannose metabolic process"/>
    <property type="evidence" value="ECO:0007669"/>
    <property type="project" value="InterPro"/>
</dbReference>
<feature type="domain" description="Glycoside hydrolase family 38 central" evidence="6">
    <location>
        <begin position="340"/>
        <end position="418"/>
    </location>
</feature>
<dbReference type="Gene3D" id="1.20.1270.50">
    <property type="entry name" value="Glycoside hydrolase family 38, central domain"/>
    <property type="match status" value="1"/>
</dbReference>
<keyword evidence="4" id="KW-0326">Glycosidase</keyword>
<dbReference type="SUPFAM" id="SSF74650">
    <property type="entry name" value="Galactose mutarotase-like"/>
    <property type="match status" value="1"/>
</dbReference>
<evidence type="ECO:0000256" key="5">
    <source>
        <dbReference type="SAM" id="MobiDB-lite"/>
    </source>
</evidence>
<evidence type="ECO:0000256" key="1">
    <source>
        <dbReference type="ARBA" id="ARBA00009792"/>
    </source>
</evidence>
<comment type="similarity">
    <text evidence="1">Belongs to the glycosyl hydrolase 38 family.</text>
</comment>
<dbReference type="GO" id="GO:0030246">
    <property type="term" value="F:carbohydrate binding"/>
    <property type="evidence" value="ECO:0007669"/>
    <property type="project" value="InterPro"/>
</dbReference>
<keyword evidence="8" id="KW-1185">Reference proteome</keyword>
<sequence length="1151" mass="125733">MKAPDITKQPTLYVVPYAHLDTQWRWDFQQSISEYLLKTMRVNFDYISKYPHYVFNWTGANRYRLMKEYFPDDYAKMKQYIAAGNWYPAGSSMEEGDVNLPSAESIFRQVLYGNTYFRKEFGKASAEYMLPDCFGFPASLPTILAHAGVKGFSTQKLSAAWQPAPQVGGPDSPEQTPEGIPFNVGVWEGPDGETVLAALNPGGYGSRIHSDLSKTPPPSPAPDSFRGPGQGPPETDWVKRIDIDGKATGVFADYHYIGTGDIGGAVDEESVKLLEAMVTQGDAVLPSAGNSSQGTDGHPVRLGDGPVRVVSSAADQMFLDIKPDMQSKMPRYKGDLELINHSAGSLTSQAYHKRWNRENELLADAAEKASVAAAWMGGRPYPQQRLNDAWTLVMGGQFHDTGAGTATPRAYEFAQNDDVIALNQFATVLTSATQSIASGLNTQVSGIPVVVYNPLNIEREDIVEAAVTFPGSQPKAVRVTGPDGKDVPAQLENGKVLFVAKTPSVGYAIYSVAPTGAPSGSSDLHVTESSLENARYKVILNSDGDVSSIFDKTLNKELLSAPIRLAISNDTPRQWPAWNMDFDQEQAAPRRYVAGPAKVRVVENGPARIAVEVSRETEGSKFVQTIRLSDGDAGNRVEFSNSIDWKSLSANLKAVFPLSASNKMATYNWEVGTIQRPNAYDRQFEVASHHWIDLTDDSGSYGATILTGFKNGSDKRDDRTIRLTLLRSPGYLPGNERRAYSDELNQDWGHHEILFGIAGHADDWRQGQTDWQAYRLSSPLIAFETEKHTGRLGHSFSLVTVSNPRIRVLALKKAETSDEVILRMVELDGKPEQNVRVKFAGPVTAAREVNGQELPLGSANVVDGALETSFKPYQPESFALKLGTAPAQLNSVKSQPVTLKYDLAAASEDDTKSTGGFDAKGDALPAEMLPADLALNDVNFRLAPGGASKPDAAIAHGQTIHLPVGNFNMVYILAASDDGDQKATFQVGKKPVELTVENWGGFVGQWDTRLWKPAPDTVPVRQFGSNSPAKEVALRKNWAVSAHHATWDLSDRGSPNWSPRYPEDYLGLQPGYIKPASLAWYASHHHTPDGLNEPYEYSYLFAYGIPLPPHTSTLTLPANDKIRILAISVASENPSVKPAQPLYDTLGRTQP</sequence>
<dbReference type="Pfam" id="PF09261">
    <property type="entry name" value="Alpha-mann_mid"/>
    <property type="match status" value="1"/>
</dbReference>
<dbReference type="InterPro" id="IPR028995">
    <property type="entry name" value="Glyco_hydro_57/38_cen_sf"/>
</dbReference>
<dbReference type="GO" id="GO:0046872">
    <property type="term" value="F:metal ion binding"/>
    <property type="evidence" value="ECO:0007669"/>
    <property type="project" value="UniProtKB-KW"/>
</dbReference>
<evidence type="ECO:0000313" key="7">
    <source>
        <dbReference type="EMBL" id="QNI34885.1"/>
    </source>
</evidence>
<dbReference type="EMBL" id="CP060394">
    <property type="protein sequence ID" value="QNI34885.1"/>
    <property type="molecule type" value="Genomic_DNA"/>
</dbReference>
<evidence type="ECO:0000256" key="4">
    <source>
        <dbReference type="ARBA" id="ARBA00023295"/>
    </source>
</evidence>
<accession>A0A7G8BQR5</accession>
<dbReference type="InterPro" id="IPR011330">
    <property type="entry name" value="Glyco_hydro/deAcase_b/a-brl"/>
</dbReference>
<dbReference type="InterPro" id="IPR000602">
    <property type="entry name" value="Glyco_hydro_38_N"/>
</dbReference>
<dbReference type="InterPro" id="IPR041147">
    <property type="entry name" value="GH38_C"/>
</dbReference>
<reference evidence="7 8" key="1">
    <citation type="submission" date="2020-08" db="EMBL/GenBank/DDBJ databases">
        <title>Edaphobacter telluris sp. nov. and Acidobacterium dinghuensis sp. nov., two acidobacteria isolated from forest soil.</title>
        <authorList>
            <person name="Fu J."/>
            <person name="Qiu L."/>
        </authorList>
    </citation>
    <scope>NUCLEOTIDE SEQUENCE [LARGE SCALE GENOMIC DNA]</scope>
    <source>
        <strain evidence="7">4Y35</strain>
    </source>
</reference>
<gene>
    <name evidence="7" type="ORF">H7849_09275</name>
</gene>
<dbReference type="SUPFAM" id="SSF88688">
    <property type="entry name" value="Families 57/38 glycoside transferase middle domain"/>
    <property type="match status" value="1"/>
</dbReference>
<name>A0A7G8BQR5_9BACT</name>
<protein>
    <submittedName>
        <fullName evidence="7">Alpha-mannosidase</fullName>
    </submittedName>
</protein>
<organism evidence="7 8">
    <name type="scientific">Alloacidobacterium dinghuense</name>
    <dbReference type="NCBI Taxonomy" id="2763107"/>
    <lineage>
        <taxon>Bacteria</taxon>
        <taxon>Pseudomonadati</taxon>
        <taxon>Acidobacteriota</taxon>
        <taxon>Terriglobia</taxon>
        <taxon>Terriglobales</taxon>
        <taxon>Acidobacteriaceae</taxon>
        <taxon>Alloacidobacterium</taxon>
    </lineage>
</organism>
<evidence type="ECO:0000259" key="6">
    <source>
        <dbReference type="SMART" id="SM00872"/>
    </source>
</evidence>
<dbReference type="Pfam" id="PF01074">
    <property type="entry name" value="Glyco_hydro_38N"/>
    <property type="match status" value="1"/>
</dbReference>
<dbReference type="SMART" id="SM00872">
    <property type="entry name" value="Alpha-mann_mid"/>
    <property type="match status" value="1"/>
</dbReference>
<dbReference type="InterPro" id="IPR011682">
    <property type="entry name" value="Glyco_hydro_38_C"/>
</dbReference>
<evidence type="ECO:0000256" key="2">
    <source>
        <dbReference type="ARBA" id="ARBA00022723"/>
    </source>
</evidence>
<proteinExistence type="inferred from homology"/>
<dbReference type="GO" id="GO:0009313">
    <property type="term" value="P:oligosaccharide catabolic process"/>
    <property type="evidence" value="ECO:0007669"/>
    <property type="project" value="TreeGrafter"/>
</dbReference>
<dbReference type="PANTHER" id="PTHR46017:SF1">
    <property type="entry name" value="ALPHA-MANNOSIDASE 2C1"/>
    <property type="match status" value="1"/>
</dbReference>
<dbReference type="Proteomes" id="UP000515312">
    <property type="component" value="Chromosome"/>
</dbReference>
<evidence type="ECO:0000313" key="8">
    <source>
        <dbReference type="Proteomes" id="UP000515312"/>
    </source>
</evidence>
<dbReference type="SUPFAM" id="SSF88713">
    <property type="entry name" value="Glycoside hydrolase/deacetylase"/>
    <property type="match status" value="1"/>
</dbReference>
<keyword evidence="2" id="KW-0479">Metal-binding</keyword>